<dbReference type="OrthoDB" id="9827816at2"/>
<dbReference type="EMBL" id="CP002826">
    <property type="protein sequence ID" value="AEI06347.1"/>
    <property type="molecule type" value="Genomic_DNA"/>
</dbReference>
<keyword evidence="2" id="KW-1185">Reference proteome</keyword>
<dbReference type="eggNOG" id="ENOG5032MN3">
    <property type="taxonomic scope" value="Bacteria"/>
</dbReference>
<name>F8BZY8_AFIC5</name>
<gene>
    <name evidence="1" type="ordered locus">OCA5_c16330</name>
</gene>
<dbReference type="RefSeq" id="WP_013913041.1">
    <property type="nucleotide sequence ID" value="NC_015684.1"/>
</dbReference>
<dbReference type="KEGG" id="ocg:OCA5_c16330"/>
<organism evidence="1 2">
    <name type="scientific">Afipia carboxidovorans (strain ATCC 49405 / DSM 1227 / KCTC 32145 / OM5)</name>
    <name type="common">Oligotropha carboxidovorans</name>
    <dbReference type="NCBI Taxonomy" id="504832"/>
    <lineage>
        <taxon>Bacteria</taxon>
        <taxon>Pseudomonadati</taxon>
        <taxon>Pseudomonadota</taxon>
        <taxon>Alphaproteobacteria</taxon>
        <taxon>Hyphomicrobiales</taxon>
        <taxon>Nitrobacteraceae</taxon>
        <taxon>Afipia</taxon>
    </lineage>
</organism>
<dbReference type="PATRIC" id="fig|504832.7.peg.1742"/>
<proteinExistence type="predicted"/>
<sequence>MNEATNKAAAEKNAAKMEEIKKRQQLLFDAFRYKDVLGGRYFAPAVDLEREIGAKLSDTYYGHRVLTDSFLDFFGGTLLQQIELNNQVGWPKEEQNYATCLMMYLMIFRSIRASDIASVHAYPLQGYIIQRSIKDQAFVLCAAASGIAGFGRLFGWEGLPEGQPPEARQDLVIKNRRKVEGMIKDRLIGSKSDLNPETIKLLLKLDQMFNIEAHRGLFSLFRESHKLLVEHKLDVSLVPPPDPLRDAMFVNRATETNWMVHRLVPYMRRQDTPADEQWVKNWKILDDHFRWMVEGLGAIGKEIATAFIEFIDSKFKFDASTHYSEPKIVEPRERF</sequence>
<evidence type="ECO:0000313" key="2">
    <source>
        <dbReference type="Proteomes" id="UP000007730"/>
    </source>
</evidence>
<dbReference type="Proteomes" id="UP000007730">
    <property type="component" value="Chromosome"/>
</dbReference>
<accession>F8BZY8</accession>
<dbReference type="AlphaFoldDB" id="F8BZY8"/>
<dbReference type="HOGENOM" id="CLU_828574_0_0_5"/>
<evidence type="ECO:0000313" key="1">
    <source>
        <dbReference type="EMBL" id="AEI06347.1"/>
    </source>
</evidence>
<reference evidence="1 2" key="1">
    <citation type="journal article" date="2011" name="J. Bacteriol.">
        <title>Complete genome sequences of the chemolithoautotrophic Oligotropha carboxidovorans strains OM4 and OM5.</title>
        <authorList>
            <person name="Volland S."/>
            <person name="Rachinger M."/>
            <person name="Strittmatter A."/>
            <person name="Daniel R."/>
            <person name="Gottschalk G."/>
            <person name="Meyer O."/>
        </authorList>
    </citation>
    <scope>NUCLEOTIDE SEQUENCE [LARGE SCALE GENOMIC DNA]</scope>
    <source>
        <strain evidence="2">ATCC 49405 / DSM 1227 / KCTC 32145 / OM5</strain>
    </source>
</reference>
<protein>
    <submittedName>
        <fullName evidence="1">Uncharacterized protein</fullName>
    </submittedName>
</protein>
<dbReference type="STRING" id="504832.OCA5_c16330"/>